<dbReference type="PROSITE" id="PS51732">
    <property type="entry name" value="ASN_GLN_ASE_3"/>
    <property type="match status" value="1"/>
</dbReference>
<comment type="caution">
    <text evidence="9">The sequence shown here is derived from an EMBL/GenBank/DDBJ whole genome shotgun (WGS) entry which is preliminary data.</text>
</comment>
<feature type="domain" description="L-asparaginase N-terminal" evidence="7">
    <location>
        <begin position="11"/>
        <end position="175"/>
    </location>
</feature>
<dbReference type="PANTHER" id="PTHR11707:SF28">
    <property type="entry name" value="60 KDA LYSOPHOSPHOLIPASE"/>
    <property type="match status" value="1"/>
</dbReference>
<dbReference type="Proteomes" id="UP000336646">
    <property type="component" value="Unassembled WGS sequence"/>
</dbReference>
<dbReference type="EC" id="3.5.1.1" evidence="2"/>
<dbReference type="EMBL" id="RXIR01000002">
    <property type="protein sequence ID" value="TVS30076.1"/>
    <property type="molecule type" value="Genomic_DNA"/>
</dbReference>
<protein>
    <recommendedName>
        <fullName evidence="2">asparaginase</fullName>
        <ecNumber evidence="2">3.5.1.1</ecNumber>
    </recommendedName>
</protein>
<feature type="domain" description="Asparaginase/glutaminase C-terminal" evidence="8">
    <location>
        <begin position="197"/>
        <end position="307"/>
    </location>
</feature>
<dbReference type="InterPro" id="IPR020827">
    <property type="entry name" value="Asparaginase/glutaminase_AS1"/>
</dbReference>
<organism evidence="9 10">
    <name type="scientific">Corynebacterium sanguinis</name>
    <dbReference type="NCBI Taxonomy" id="2594913"/>
    <lineage>
        <taxon>Bacteria</taxon>
        <taxon>Bacillati</taxon>
        <taxon>Actinomycetota</taxon>
        <taxon>Actinomycetes</taxon>
        <taxon>Mycobacteriales</taxon>
        <taxon>Corynebacteriaceae</taxon>
        <taxon>Corynebacterium</taxon>
    </lineage>
</organism>
<accession>A0A6C1U1V0</accession>
<sequence>MTLPQPGEPFVLVIATGGTIACTTDSSGARVPTLSAEELVTSCDTSEPTRVYDSVLLDSSSMGLGDVDTLIALVSLALDDALISGIVITHGTDSMAETALALDLVQRDPRPVILTGAQLPADHPHADGPANLRRAIEMAADPLARGRGVTVHFGGDSLAARGLYKHDTDNRRAFALTAPMTLPRPAAVDPAPLARFNVPILRAWPGAGPELVDFTIDSGVDGIVVEALGSGNVSEEMGRALVRAAEADIPVVMSTSVPSGEVSLAYGGGGGGATLAQHGVLSAGWLRAGQARMALLTALATGTDPRALLD</sequence>
<dbReference type="PRINTS" id="PR00139">
    <property type="entry name" value="ASNGLNASE"/>
</dbReference>
<proteinExistence type="inferred from homology"/>
<dbReference type="GO" id="GO:0004067">
    <property type="term" value="F:asparaginase activity"/>
    <property type="evidence" value="ECO:0007669"/>
    <property type="project" value="UniProtKB-UniRule"/>
</dbReference>
<dbReference type="CDD" id="cd08964">
    <property type="entry name" value="L-asparaginase_II"/>
    <property type="match status" value="1"/>
</dbReference>
<feature type="binding site" evidence="5">
    <location>
        <begin position="92"/>
        <end position="93"/>
    </location>
    <ligand>
        <name>substrate</name>
    </ligand>
</feature>
<dbReference type="InterPro" id="IPR006034">
    <property type="entry name" value="Asparaginase/glutaminase-like"/>
</dbReference>
<evidence type="ECO:0000313" key="9">
    <source>
        <dbReference type="EMBL" id="TVS30076.1"/>
    </source>
</evidence>
<dbReference type="InterPro" id="IPR040919">
    <property type="entry name" value="Asparaginase_C"/>
</dbReference>
<dbReference type="PIRSF" id="PIRSF500176">
    <property type="entry name" value="L_ASNase"/>
    <property type="match status" value="1"/>
</dbReference>
<dbReference type="PANTHER" id="PTHR11707">
    <property type="entry name" value="L-ASPARAGINASE"/>
    <property type="match status" value="1"/>
</dbReference>
<dbReference type="Pfam" id="PF17763">
    <property type="entry name" value="Asparaginase_C"/>
    <property type="match status" value="1"/>
</dbReference>
<dbReference type="GO" id="GO:0006528">
    <property type="term" value="P:asparagine metabolic process"/>
    <property type="evidence" value="ECO:0007669"/>
    <property type="project" value="InterPro"/>
</dbReference>
<dbReference type="Gene3D" id="3.40.50.1170">
    <property type="entry name" value="L-asparaginase, N-terminal domain"/>
    <property type="match status" value="1"/>
</dbReference>
<dbReference type="InterPro" id="IPR036152">
    <property type="entry name" value="Asp/glu_Ase-like_sf"/>
</dbReference>
<comment type="similarity">
    <text evidence="1">Belongs to the asparaginase 1 family.</text>
</comment>
<dbReference type="Pfam" id="PF00710">
    <property type="entry name" value="Asparaginase"/>
    <property type="match status" value="1"/>
</dbReference>
<dbReference type="AlphaFoldDB" id="A0A6C1U1V0"/>
<evidence type="ECO:0000259" key="7">
    <source>
        <dbReference type="Pfam" id="PF00710"/>
    </source>
</evidence>
<dbReference type="InterPro" id="IPR027473">
    <property type="entry name" value="L-asparaginase_C"/>
</dbReference>
<evidence type="ECO:0000256" key="4">
    <source>
        <dbReference type="PIRSR" id="PIRSR001220-1"/>
    </source>
</evidence>
<dbReference type="SMART" id="SM00870">
    <property type="entry name" value="Asparaginase"/>
    <property type="match status" value="1"/>
</dbReference>
<keyword evidence="3" id="KW-0378">Hydrolase</keyword>
<feature type="binding site" evidence="5">
    <location>
        <position position="59"/>
    </location>
    <ligand>
        <name>substrate</name>
    </ligand>
</feature>
<evidence type="ECO:0000256" key="2">
    <source>
        <dbReference type="ARBA" id="ARBA00012920"/>
    </source>
</evidence>
<evidence type="ECO:0000313" key="10">
    <source>
        <dbReference type="Proteomes" id="UP000336646"/>
    </source>
</evidence>
<evidence type="ECO:0000256" key="5">
    <source>
        <dbReference type="PIRSR" id="PIRSR001220-2"/>
    </source>
</evidence>
<feature type="active site" description="O-isoaspartyl threonine intermediate" evidence="4">
    <location>
        <position position="19"/>
    </location>
</feature>
<evidence type="ECO:0000259" key="8">
    <source>
        <dbReference type="Pfam" id="PF17763"/>
    </source>
</evidence>
<dbReference type="PROSITE" id="PS00144">
    <property type="entry name" value="ASN_GLN_ASE_1"/>
    <property type="match status" value="1"/>
</dbReference>
<dbReference type="RefSeq" id="WP_136651518.1">
    <property type="nucleotide sequence ID" value="NZ_JALXKV010000002.1"/>
</dbReference>
<evidence type="ECO:0000256" key="3">
    <source>
        <dbReference type="ARBA" id="ARBA00022801"/>
    </source>
</evidence>
<dbReference type="SUPFAM" id="SSF53774">
    <property type="entry name" value="Glutaminase/Asparaginase"/>
    <property type="match status" value="1"/>
</dbReference>
<dbReference type="InterPro" id="IPR037152">
    <property type="entry name" value="L-asparaginase_N_sf"/>
</dbReference>
<dbReference type="PIRSF" id="PIRSF001220">
    <property type="entry name" value="L-ASNase_gatD"/>
    <property type="match status" value="1"/>
</dbReference>
<reference evidence="9 10" key="1">
    <citation type="submission" date="2018-12" db="EMBL/GenBank/DDBJ databases">
        <title>Corynebacterium sanguinis sp. nov., a clinically-associated and environmental corynebacterium.</title>
        <authorList>
            <person name="Gonzales-Siles L."/>
            <person name="Jaen-Luchoro D."/>
            <person name="Cardew S."/>
            <person name="Inganas E."/>
            <person name="Ohlen M."/>
            <person name="Jensie-Markopolous S."/>
            <person name="Pinyeiro-Iglesias B."/>
            <person name="Molin K."/>
            <person name="Skovbjerg S."/>
            <person name="Svensson-Stadler L."/>
            <person name="Funke G."/>
            <person name="Moore E.R.B."/>
        </authorList>
    </citation>
    <scope>NUCLEOTIDE SEQUENCE [LARGE SCALE GENOMIC DNA]</scope>
    <source>
        <strain evidence="9 10">58734</strain>
    </source>
</reference>
<dbReference type="Gene3D" id="3.40.50.40">
    <property type="match status" value="1"/>
</dbReference>
<dbReference type="SFLD" id="SFLDS00057">
    <property type="entry name" value="Glutaminase/Asparaginase"/>
    <property type="match status" value="1"/>
</dbReference>
<dbReference type="InterPro" id="IPR027474">
    <property type="entry name" value="L-asparaginase_N"/>
</dbReference>
<evidence type="ECO:0000256" key="6">
    <source>
        <dbReference type="PROSITE-ProRule" id="PRU10099"/>
    </source>
</evidence>
<name>A0A6C1U1V0_9CORY</name>
<dbReference type="OrthoDB" id="9788068at2"/>
<feature type="active site" evidence="6">
    <location>
        <position position="19"/>
    </location>
</feature>
<dbReference type="InterPro" id="IPR004550">
    <property type="entry name" value="AsnASE_II"/>
</dbReference>
<gene>
    <name evidence="9" type="ORF">EKI59_01930</name>
</gene>
<evidence type="ECO:0000256" key="1">
    <source>
        <dbReference type="ARBA" id="ARBA00010518"/>
    </source>
</evidence>